<dbReference type="STRING" id="1192197.JBW_04311"/>
<gene>
    <name evidence="1" type="ORF">JBW_04311</name>
</gene>
<protein>
    <submittedName>
        <fullName evidence="1">Transposase protein</fullName>
    </submittedName>
</protein>
<reference evidence="2" key="2">
    <citation type="submission" date="2015-02" db="EMBL/GenBank/DDBJ databases">
        <title>Complete Genome Sequence of Pelosinus fermentans JBW45.</title>
        <authorList>
            <person name="De Leon K.B."/>
            <person name="Utturkar S.M."/>
            <person name="Camilleri L.B."/>
            <person name="Arkin A.P."/>
            <person name="Fields M.W."/>
            <person name="Brown S.D."/>
            <person name="Wall J.D."/>
        </authorList>
    </citation>
    <scope>NUCLEOTIDE SEQUENCE [LARGE SCALE GENOMIC DNA]</scope>
    <source>
        <strain evidence="2">JBW45</strain>
    </source>
</reference>
<accession>I9NL54</accession>
<dbReference type="HOGENOM" id="CLU_192922_0_0_9"/>
<reference evidence="1 2" key="1">
    <citation type="journal article" date="2015" name="Genome Announc.">
        <title>Complete Genome Sequence of Pelosinus fermentans JBW45, a Member of a Remarkably Competitive Group of Negativicutes in the Firmicutes Phylum.</title>
        <authorList>
            <person name="De Leon K.B."/>
            <person name="Utturkar S.M."/>
            <person name="Camilleri L.B."/>
            <person name="Elias D.A."/>
            <person name="Arkin A.P."/>
            <person name="Fields M.W."/>
            <person name="Brown S.D."/>
            <person name="Wall J.D."/>
        </authorList>
    </citation>
    <scope>NUCLEOTIDE SEQUENCE [LARGE SCALE GENOMIC DNA]</scope>
    <source>
        <strain evidence="1 2">JBW45</strain>
    </source>
</reference>
<proteinExistence type="predicted"/>
<organism evidence="1 2">
    <name type="scientific">Pelosinus fermentans JBW45</name>
    <dbReference type="NCBI Taxonomy" id="1192197"/>
    <lineage>
        <taxon>Bacteria</taxon>
        <taxon>Bacillati</taxon>
        <taxon>Bacillota</taxon>
        <taxon>Negativicutes</taxon>
        <taxon>Selenomonadales</taxon>
        <taxon>Sporomusaceae</taxon>
        <taxon>Pelosinus</taxon>
    </lineage>
</organism>
<sequence>MYEAVIIIPKGQILNIGKVAEQYTKSGAKLEGQVDQVLLPKNWSLEWIKEIHVIPSN</sequence>
<evidence type="ECO:0000313" key="1">
    <source>
        <dbReference type="EMBL" id="AJQ29642.1"/>
    </source>
</evidence>
<evidence type="ECO:0000313" key="2">
    <source>
        <dbReference type="Proteomes" id="UP000005361"/>
    </source>
</evidence>
<dbReference type="KEGG" id="pft:JBW_04311"/>
<dbReference type="AlphaFoldDB" id="I9NL54"/>
<dbReference type="EMBL" id="CP010978">
    <property type="protein sequence ID" value="AJQ29642.1"/>
    <property type="molecule type" value="Genomic_DNA"/>
</dbReference>
<dbReference type="Proteomes" id="UP000005361">
    <property type="component" value="Chromosome"/>
</dbReference>
<name>I9NL54_9FIRM</name>